<gene>
    <name evidence="2" type="ORF">SEA_KABLUNA_3</name>
</gene>
<keyword evidence="3" id="KW-1185">Reference proteome</keyword>
<sequence>MAHDAPFPPNPMRPSGNERAMAIQLLTDAIAAEILANRHVDTDGSFNCPAVAEAIVDNPRLLVFSNNWLKDHEIQAIISSIRSCEVELTLWRGPDNPTQKKTPEPPKLEDAKREAIKSRSEPTNRFSGVWSVETLLGELAGAASMCWAHVERAGEFDSTKAKKVVDEAIGQLNAIYLMQGANPSWIATVGDEETAEDRNAVAEANALNDAIWMAPGDAAKAFVDNRQRVHILNEPDHGAVTNDLLKMVVERIDTLTKTVVEIAGGPQDEYAVRAEAQRDVDEEAIEELVEDTTFDNSPHAGPGWRGFLEASQLRQPWVQFFDETKNSEMDTWQGAISKALSPRGATQVINYSLDGAVVRITQLVHEAGRYQEWRQKISGVLGVRPGEMNYDLDTAVNKIGELRKNRGARATGDEWRQSIAEALGRDDWASLGLAEAVTTIRDLRRLQSRW</sequence>
<evidence type="ECO:0000313" key="2">
    <source>
        <dbReference type="EMBL" id="ATN89524.1"/>
    </source>
</evidence>
<reference evidence="2 3" key="1">
    <citation type="submission" date="2017-09" db="EMBL/GenBank/DDBJ databases">
        <authorList>
            <person name="Pope W.H."/>
            <person name="Garlena R.A."/>
            <person name="Russell D.A."/>
            <person name="Jacobs-Sera D."/>
            <person name="Hatfull G.F."/>
        </authorList>
    </citation>
    <scope>NUCLEOTIDE SEQUENCE [LARGE SCALE GENOMIC DNA]</scope>
</reference>
<name>A0A2D1GCX1_9CAUD</name>
<accession>A0A2D1GCX1</accession>
<organism evidence="2 3">
    <name type="scientific">Gordonia phage Kabluna</name>
    <dbReference type="NCBI Taxonomy" id="2041511"/>
    <lineage>
        <taxon>Viruses</taxon>
        <taxon>Duplodnaviria</taxon>
        <taxon>Heunggongvirae</taxon>
        <taxon>Uroviricota</taxon>
        <taxon>Caudoviricetes</taxon>
        <taxon>Zierdtviridae</taxon>
        <taxon>Emilbogenvirinae</taxon>
        <taxon>Kablunavirus</taxon>
        <taxon>Kablunavirus kabluna</taxon>
    </lineage>
</organism>
<protein>
    <submittedName>
        <fullName evidence="2">Uncharacterized protein</fullName>
    </submittedName>
</protein>
<evidence type="ECO:0000256" key="1">
    <source>
        <dbReference type="SAM" id="MobiDB-lite"/>
    </source>
</evidence>
<dbReference type="Proteomes" id="UP000229692">
    <property type="component" value="Segment"/>
</dbReference>
<dbReference type="EMBL" id="MF919510">
    <property type="protein sequence ID" value="ATN89524.1"/>
    <property type="molecule type" value="Genomic_DNA"/>
</dbReference>
<evidence type="ECO:0000313" key="3">
    <source>
        <dbReference type="Proteomes" id="UP000229692"/>
    </source>
</evidence>
<feature type="compositionally biased region" description="Basic and acidic residues" evidence="1">
    <location>
        <begin position="101"/>
        <end position="120"/>
    </location>
</feature>
<feature type="region of interest" description="Disordered" evidence="1">
    <location>
        <begin position="92"/>
        <end position="120"/>
    </location>
</feature>
<proteinExistence type="predicted"/>